<feature type="region of interest" description="Disordered" evidence="1">
    <location>
        <begin position="1"/>
        <end position="23"/>
    </location>
</feature>
<reference evidence="3 4" key="1">
    <citation type="submission" date="2024-04" db="EMBL/GenBank/DDBJ databases">
        <authorList>
            <person name="Waldvogel A.-M."/>
            <person name="Schoenle A."/>
        </authorList>
    </citation>
    <scope>NUCLEOTIDE SEQUENCE [LARGE SCALE GENOMIC DNA]</scope>
</reference>
<sequence length="168" mass="19658">MSCHIYEGPDPETKTVRFSTRPQQDREERVVEIQQSADGGLLEPHQVARRPQTWSGPNPVWLMIIASGLFLLCVIQLFAVVSRTYHWCLCPEHWTRFHCSCLSVFLEKKTWNLSRADCEQSGADLIVIDSREKEVKCKNSALFGEEHTQLWFEWFLVHYLLMKRHVLV</sequence>
<evidence type="ECO:0000313" key="4">
    <source>
        <dbReference type="Proteomes" id="UP001497482"/>
    </source>
</evidence>
<dbReference type="Gene3D" id="3.10.100.10">
    <property type="entry name" value="Mannose-Binding Protein A, subunit A"/>
    <property type="match status" value="1"/>
</dbReference>
<evidence type="ECO:0000256" key="2">
    <source>
        <dbReference type="SAM" id="Phobius"/>
    </source>
</evidence>
<keyword evidence="2" id="KW-0812">Transmembrane</keyword>
<dbReference type="InterPro" id="IPR016186">
    <property type="entry name" value="C-type_lectin-like/link_sf"/>
</dbReference>
<dbReference type="Proteomes" id="UP001497482">
    <property type="component" value="Chromosome 6"/>
</dbReference>
<evidence type="ECO:0000256" key="1">
    <source>
        <dbReference type="SAM" id="MobiDB-lite"/>
    </source>
</evidence>
<evidence type="ECO:0000313" key="3">
    <source>
        <dbReference type="EMBL" id="CAL1607994.1"/>
    </source>
</evidence>
<evidence type="ECO:0008006" key="5">
    <source>
        <dbReference type="Google" id="ProtNLM"/>
    </source>
</evidence>
<proteinExistence type="predicted"/>
<dbReference type="AlphaFoldDB" id="A0AAV2M3V5"/>
<protein>
    <recommendedName>
        <fullName evidence="5">C-type lectin domain-containing protein</fullName>
    </recommendedName>
</protein>
<keyword evidence="4" id="KW-1185">Reference proteome</keyword>
<keyword evidence="2" id="KW-0472">Membrane</keyword>
<dbReference type="InterPro" id="IPR016187">
    <property type="entry name" value="CTDL_fold"/>
</dbReference>
<feature type="transmembrane region" description="Helical" evidence="2">
    <location>
        <begin position="60"/>
        <end position="81"/>
    </location>
</feature>
<dbReference type="SUPFAM" id="SSF56436">
    <property type="entry name" value="C-type lectin-like"/>
    <property type="match status" value="1"/>
</dbReference>
<dbReference type="EMBL" id="OZ035828">
    <property type="protein sequence ID" value="CAL1607994.1"/>
    <property type="molecule type" value="Genomic_DNA"/>
</dbReference>
<organism evidence="3 4">
    <name type="scientific">Knipowitschia caucasica</name>
    <name type="common">Caucasian dwarf goby</name>
    <name type="synonym">Pomatoschistus caucasicus</name>
    <dbReference type="NCBI Taxonomy" id="637954"/>
    <lineage>
        <taxon>Eukaryota</taxon>
        <taxon>Metazoa</taxon>
        <taxon>Chordata</taxon>
        <taxon>Craniata</taxon>
        <taxon>Vertebrata</taxon>
        <taxon>Euteleostomi</taxon>
        <taxon>Actinopterygii</taxon>
        <taxon>Neopterygii</taxon>
        <taxon>Teleostei</taxon>
        <taxon>Neoteleostei</taxon>
        <taxon>Acanthomorphata</taxon>
        <taxon>Gobiaria</taxon>
        <taxon>Gobiiformes</taxon>
        <taxon>Gobioidei</taxon>
        <taxon>Gobiidae</taxon>
        <taxon>Gobiinae</taxon>
        <taxon>Knipowitschia</taxon>
    </lineage>
</organism>
<gene>
    <name evidence="3" type="ORF">KC01_LOCUS34992</name>
</gene>
<accession>A0AAV2M3V5</accession>
<keyword evidence="2" id="KW-1133">Transmembrane helix</keyword>
<name>A0AAV2M3V5_KNICA</name>